<accession>A0ABV7AYE0</accession>
<evidence type="ECO:0000313" key="2">
    <source>
        <dbReference type="Proteomes" id="UP001595457"/>
    </source>
</evidence>
<organism evidence="1 2">
    <name type="scientific">Azotobacter bryophylli</name>
    <dbReference type="NCBI Taxonomy" id="1986537"/>
    <lineage>
        <taxon>Bacteria</taxon>
        <taxon>Pseudomonadati</taxon>
        <taxon>Pseudomonadota</taxon>
        <taxon>Gammaproteobacteria</taxon>
        <taxon>Pseudomonadales</taxon>
        <taxon>Pseudomonadaceae</taxon>
        <taxon>Azotobacter</taxon>
    </lineage>
</organism>
<protein>
    <submittedName>
        <fullName evidence="1">Uncharacterized protein</fullName>
    </submittedName>
</protein>
<name>A0ABV7AYE0_9GAMM</name>
<gene>
    <name evidence="1" type="ORF">ACFOJE_20525</name>
</gene>
<evidence type="ECO:0000313" key="1">
    <source>
        <dbReference type="EMBL" id="MFC2974584.1"/>
    </source>
</evidence>
<dbReference type="RefSeq" id="WP_377816831.1">
    <property type="nucleotide sequence ID" value="NZ_JBHRSJ010000035.1"/>
</dbReference>
<keyword evidence="2" id="KW-1185">Reference proteome</keyword>
<dbReference type="EMBL" id="JBHRSJ010000035">
    <property type="protein sequence ID" value="MFC2974584.1"/>
    <property type="molecule type" value="Genomic_DNA"/>
</dbReference>
<proteinExistence type="predicted"/>
<sequence length="136" mass="16136">MVFVNEFISQDDMEKYGIREINKKYLKMNSRNSWTIDRERNIYLRYMMSGREDLSNLHTFTFFWGGELFEVQLFGDGYAKRGGSGLSIWRPRLIDIPSKLSERREEILGDLKEALTEYKEAGVFTTVEQHAVRFEF</sequence>
<reference evidence="2" key="1">
    <citation type="journal article" date="2019" name="Int. J. Syst. Evol. Microbiol.">
        <title>The Global Catalogue of Microorganisms (GCM) 10K type strain sequencing project: providing services to taxonomists for standard genome sequencing and annotation.</title>
        <authorList>
            <consortium name="The Broad Institute Genomics Platform"/>
            <consortium name="The Broad Institute Genome Sequencing Center for Infectious Disease"/>
            <person name="Wu L."/>
            <person name="Ma J."/>
        </authorList>
    </citation>
    <scope>NUCLEOTIDE SEQUENCE [LARGE SCALE GENOMIC DNA]</scope>
    <source>
        <strain evidence="2">KCTC 62195</strain>
    </source>
</reference>
<comment type="caution">
    <text evidence="1">The sequence shown here is derived from an EMBL/GenBank/DDBJ whole genome shotgun (WGS) entry which is preliminary data.</text>
</comment>
<dbReference type="Proteomes" id="UP001595457">
    <property type="component" value="Unassembled WGS sequence"/>
</dbReference>